<dbReference type="EMBL" id="FMXQ01000008">
    <property type="protein sequence ID" value="SDB48878.1"/>
    <property type="molecule type" value="Genomic_DNA"/>
</dbReference>
<dbReference type="GO" id="GO:0016758">
    <property type="term" value="F:hexosyltransferase activity"/>
    <property type="evidence" value="ECO:0007669"/>
    <property type="project" value="TreeGrafter"/>
</dbReference>
<evidence type="ECO:0000313" key="4">
    <source>
        <dbReference type="Proteomes" id="UP000199071"/>
    </source>
</evidence>
<organism evidence="3 4">
    <name type="scientific">Bauldia litoralis</name>
    <dbReference type="NCBI Taxonomy" id="665467"/>
    <lineage>
        <taxon>Bacteria</taxon>
        <taxon>Pseudomonadati</taxon>
        <taxon>Pseudomonadota</taxon>
        <taxon>Alphaproteobacteria</taxon>
        <taxon>Hyphomicrobiales</taxon>
        <taxon>Kaistiaceae</taxon>
        <taxon>Bauldia</taxon>
    </lineage>
</organism>
<dbReference type="RefSeq" id="WP_090878837.1">
    <property type="nucleotide sequence ID" value="NZ_FMXQ01000008.1"/>
</dbReference>
<keyword evidence="2 3" id="KW-0808">Transferase</keyword>
<dbReference type="AlphaFoldDB" id="A0A1G6DUU9"/>
<dbReference type="STRING" id="665467.SAMN02982931_03806"/>
<keyword evidence="1" id="KW-0328">Glycosyltransferase</keyword>
<protein>
    <submittedName>
        <fullName evidence="3">N-acetylglucosaminyldiphosphoundecaprenol N-acetyl-beta-D-mannosaminyltransferase</fullName>
    </submittedName>
</protein>
<evidence type="ECO:0000256" key="2">
    <source>
        <dbReference type="ARBA" id="ARBA00022679"/>
    </source>
</evidence>
<dbReference type="Pfam" id="PF03808">
    <property type="entry name" value="Glyco_tran_WecG"/>
    <property type="match status" value="1"/>
</dbReference>
<sequence length="250" mass="27901">MRVSFLDLPIDILTMDETVDRALEGMRSRTRVQHVAVNVAKVVKAQSDAELREDIVGSDLIGVDGMGLVLGLRMAGIRVPERAAGIDLMNRLLEQCAAKGYRPYFLGATDSVVHRAAEEACRRYPGLVMAGVQDGYFTPEEEPRIVDRVRASNADCLFIGLPTPAKERLLGKYRDRFGVPFVMGVGGSFDVLSGMVARAPVWVQKSGFEWLYRVLQEPRRLWWRYASTNAVFLRLMCSVLAQRVTTGKVH</sequence>
<gene>
    <name evidence="3" type="ORF">SAMN02982931_03806</name>
</gene>
<keyword evidence="4" id="KW-1185">Reference proteome</keyword>
<proteinExistence type="predicted"/>
<dbReference type="OrthoDB" id="9771846at2"/>
<dbReference type="Proteomes" id="UP000199071">
    <property type="component" value="Unassembled WGS sequence"/>
</dbReference>
<evidence type="ECO:0000256" key="1">
    <source>
        <dbReference type="ARBA" id="ARBA00022676"/>
    </source>
</evidence>
<accession>A0A1G6DUU9</accession>
<dbReference type="InterPro" id="IPR004629">
    <property type="entry name" value="WecG_TagA_CpsF"/>
</dbReference>
<dbReference type="NCBIfam" id="TIGR00696">
    <property type="entry name" value="wecG_tagA_cpsF"/>
    <property type="match status" value="1"/>
</dbReference>
<name>A0A1G6DUU9_9HYPH</name>
<dbReference type="CDD" id="cd06533">
    <property type="entry name" value="Glyco_transf_WecG_TagA"/>
    <property type="match status" value="1"/>
</dbReference>
<dbReference type="PANTHER" id="PTHR34136:SF1">
    <property type="entry name" value="UDP-N-ACETYL-D-MANNOSAMINURONIC ACID TRANSFERASE"/>
    <property type="match status" value="1"/>
</dbReference>
<evidence type="ECO:0000313" key="3">
    <source>
        <dbReference type="EMBL" id="SDB48878.1"/>
    </source>
</evidence>
<reference evidence="3 4" key="1">
    <citation type="submission" date="2016-10" db="EMBL/GenBank/DDBJ databases">
        <authorList>
            <person name="de Groot N.N."/>
        </authorList>
    </citation>
    <scope>NUCLEOTIDE SEQUENCE [LARGE SCALE GENOMIC DNA]</scope>
    <source>
        <strain evidence="3 4">ATCC 35022</strain>
    </source>
</reference>
<dbReference type="PANTHER" id="PTHR34136">
    <property type="match status" value="1"/>
</dbReference>